<dbReference type="Gene3D" id="2.30.40.10">
    <property type="entry name" value="Urease, subunit C, domain 1"/>
    <property type="match status" value="1"/>
</dbReference>
<comment type="caution">
    <text evidence="2">The sequence shown here is derived from an EMBL/GenBank/DDBJ whole genome shotgun (WGS) entry which is preliminary data.</text>
</comment>
<protein>
    <recommendedName>
        <fullName evidence="1">Amidohydrolase-related domain-containing protein</fullName>
    </recommendedName>
</protein>
<sequence>MVLIFSQVMRTATSDAAKTLGIYESLGSLTPGKLADFLVYPPGVDLLNGDIKASRELKYVVRGGRVWDATTMTKYGL</sequence>
<dbReference type="InterPro" id="IPR011059">
    <property type="entry name" value="Metal-dep_hydrolase_composite"/>
</dbReference>
<dbReference type="Proteomes" id="UP000308730">
    <property type="component" value="Unassembled WGS sequence"/>
</dbReference>
<evidence type="ECO:0000313" key="2">
    <source>
        <dbReference type="EMBL" id="THH31545.1"/>
    </source>
</evidence>
<evidence type="ECO:0000313" key="3">
    <source>
        <dbReference type="Proteomes" id="UP000308730"/>
    </source>
</evidence>
<dbReference type="Pfam" id="PF01979">
    <property type="entry name" value="Amidohydro_1"/>
    <property type="match status" value="1"/>
</dbReference>
<dbReference type="EMBL" id="SGPM01000044">
    <property type="protein sequence ID" value="THH31545.1"/>
    <property type="molecule type" value="Genomic_DNA"/>
</dbReference>
<proteinExistence type="predicted"/>
<accession>A0A4S4MZU9</accession>
<feature type="domain" description="Amidohydrolase-related" evidence="1">
    <location>
        <begin position="6"/>
        <end position="65"/>
    </location>
</feature>
<name>A0A4S4MZU9_9APHY</name>
<evidence type="ECO:0000259" key="1">
    <source>
        <dbReference type="Pfam" id="PF01979"/>
    </source>
</evidence>
<dbReference type="Gene3D" id="3.20.20.140">
    <property type="entry name" value="Metal-dependent hydrolases"/>
    <property type="match status" value="1"/>
</dbReference>
<dbReference type="InterPro" id="IPR006680">
    <property type="entry name" value="Amidohydro-rel"/>
</dbReference>
<dbReference type="SUPFAM" id="SSF51338">
    <property type="entry name" value="Composite domain of metallo-dependent hydrolases"/>
    <property type="match status" value="1"/>
</dbReference>
<keyword evidence="3" id="KW-1185">Reference proteome</keyword>
<dbReference type="GO" id="GO:0016810">
    <property type="term" value="F:hydrolase activity, acting on carbon-nitrogen (but not peptide) bonds"/>
    <property type="evidence" value="ECO:0007669"/>
    <property type="project" value="InterPro"/>
</dbReference>
<dbReference type="OrthoDB" id="194468at2759"/>
<dbReference type="AlphaFoldDB" id="A0A4S4MZU9"/>
<gene>
    <name evidence="2" type="ORF">EUX98_g2661</name>
</gene>
<reference evidence="2 3" key="1">
    <citation type="submission" date="2019-02" db="EMBL/GenBank/DDBJ databases">
        <title>Genome sequencing of the rare red list fungi Antrodiella citrinella (Flaviporus citrinellus).</title>
        <authorList>
            <person name="Buettner E."/>
            <person name="Kellner H."/>
        </authorList>
    </citation>
    <scope>NUCLEOTIDE SEQUENCE [LARGE SCALE GENOMIC DNA]</scope>
    <source>
        <strain evidence="2 3">DSM 108506</strain>
    </source>
</reference>
<organism evidence="2 3">
    <name type="scientific">Antrodiella citrinella</name>
    <dbReference type="NCBI Taxonomy" id="2447956"/>
    <lineage>
        <taxon>Eukaryota</taxon>
        <taxon>Fungi</taxon>
        <taxon>Dikarya</taxon>
        <taxon>Basidiomycota</taxon>
        <taxon>Agaricomycotina</taxon>
        <taxon>Agaricomycetes</taxon>
        <taxon>Polyporales</taxon>
        <taxon>Steccherinaceae</taxon>
        <taxon>Antrodiella</taxon>
    </lineage>
</organism>